<name>A0ABW7ELL5_9BURK</name>
<keyword evidence="2" id="KW-1185">Reference proteome</keyword>
<dbReference type="Proteomes" id="UP001606300">
    <property type="component" value="Unassembled WGS sequence"/>
</dbReference>
<evidence type="ECO:0000313" key="2">
    <source>
        <dbReference type="Proteomes" id="UP001606300"/>
    </source>
</evidence>
<evidence type="ECO:0000313" key="1">
    <source>
        <dbReference type="EMBL" id="MFG6414077.1"/>
    </source>
</evidence>
<gene>
    <name evidence="1" type="ORF">ACG02S_09230</name>
</gene>
<organism evidence="1 2">
    <name type="scientific">Pelomonas dachongensis</name>
    <dbReference type="NCBI Taxonomy" id="3299029"/>
    <lineage>
        <taxon>Bacteria</taxon>
        <taxon>Pseudomonadati</taxon>
        <taxon>Pseudomonadota</taxon>
        <taxon>Betaproteobacteria</taxon>
        <taxon>Burkholderiales</taxon>
        <taxon>Sphaerotilaceae</taxon>
        <taxon>Roseateles</taxon>
    </lineage>
</organism>
<accession>A0ABW7ELL5</accession>
<sequence>MTKDEKTFYSTDQVQALLTAYRDLFPVITPELRAYWDLDRIRPWCSLPSDFHRANFSNYESLTKRALEIERTIFDPVKRGEALQQASVDAGVGLCIGLNPYADAALHQTYEANRHKGRITVMVMHDWYPIVPLPRGKKFHPVDAPLRRQGGILEVGKYERKGAFPLAVREGRELMLFLNFKPDYRPPGNYSSGHFAKSYDRLEEGFMATLESLCDRFPCVNLISYGVPSWEALSGRVPEMSAPLGILAHAKSNEWMGKVMDLPVGRSVVRYLPLAHPDRRINFCPEHSRHAHLGFEAMGLDGASLRAW</sequence>
<comment type="caution">
    <text evidence="1">The sequence shown here is derived from an EMBL/GenBank/DDBJ whole genome shotgun (WGS) entry which is preliminary data.</text>
</comment>
<reference evidence="1 2" key="1">
    <citation type="submission" date="2024-09" db="EMBL/GenBank/DDBJ databases">
        <title>Novel species of the genus Pelomonas and Roseateles isolated from streams.</title>
        <authorList>
            <person name="Lu H."/>
        </authorList>
    </citation>
    <scope>NUCLEOTIDE SEQUENCE [LARGE SCALE GENOMIC DNA]</scope>
    <source>
        <strain evidence="1 2">DC23W</strain>
    </source>
</reference>
<dbReference type="EMBL" id="JBIGHY010000002">
    <property type="protein sequence ID" value="MFG6414077.1"/>
    <property type="molecule type" value="Genomic_DNA"/>
</dbReference>
<proteinExistence type="predicted"/>
<dbReference type="RefSeq" id="WP_394470141.1">
    <property type="nucleotide sequence ID" value="NZ_JBIGHY010000002.1"/>
</dbReference>
<protein>
    <submittedName>
        <fullName evidence="1">Uncharacterized protein</fullName>
    </submittedName>
</protein>